<dbReference type="EMBL" id="VUJU01007299">
    <property type="protein sequence ID" value="KAF0746183.1"/>
    <property type="molecule type" value="Genomic_DNA"/>
</dbReference>
<reference evidence="2 3" key="1">
    <citation type="submission" date="2019-08" db="EMBL/GenBank/DDBJ databases">
        <title>Whole genome of Aphis craccivora.</title>
        <authorList>
            <person name="Voronova N.V."/>
            <person name="Shulinski R.S."/>
            <person name="Bandarenka Y.V."/>
            <person name="Zhorov D.G."/>
            <person name="Warner D."/>
        </authorList>
    </citation>
    <scope>NUCLEOTIDE SEQUENCE [LARGE SCALE GENOMIC DNA]</scope>
    <source>
        <strain evidence="2">180601</strain>
        <tissue evidence="2">Whole Body</tissue>
    </source>
</reference>
<proteinExistence type="predicted"/>
<evidence type="ECO:0000313" key="3">
    <source>
        <dbReference type="Proteomes" id="UP000478052"/>
    </source>
</evidence>
<gene>
    <name evidence="2" type="ORF">FWK35_00017672</name>
</gene>
<protein>
    <submittedName>
        <fullName evidence="2">Uncharacterized protein</fullName>
    </submittedName>
</protein>
<feature type="compositionally biased region" description="Polar residues" evidence="1">
    <location>
        <begin position="44"/>
        <end position="63"/>
    </location>
</feature>
<organism evidence="2 3">
    <name type="scientific">Aphis craccivora</name>
    <name type="common">Cowpea aphid</name>
    <dbReference type="NCBI Taxonomy" id="307492"/>
    <lineage>
        <taxon>Eukaryota</taxon>
        <taxon>Metazoa</taxon>
        <taxon>Ecdysozoa</taxon>
        <taxon>Arthropoda</taxon>
        <taxon>Hexapoda</taxon>
        <taxon>Insecta</taxon>
        <taxon>Pterygota</taxon>
        <taxon>Neoptera</taxon>
        <taxon>Paraneoptera</taxon>
        <taxon>Hemiptera</taxon>
        <taxon>Sternorrhyncha</taxon>
        <taxon>Aphidomorpha</taxon>
        <taxon>Aphidoidea</taxon>
        <taxon>Aphididae</taxon>
        <taxon>Aphidini</taxon>
        <taxon>Aphis</taxon>
        <taxon>Aphis</taxon>
    </lineage>
</organism>
<accession>A0A6G0XZI5</accession>
<keyword evidence="3" id="KW-1185">Reference proteome</keyword>
<sequence>MIATQGKEFLLNSNLPNNYDLPLFPTPPTSIAITSTSQPQTTSLKQQNNSHESQIFSTSISPNTMTSTNHILPPMMGSPLHVESTDQSLLDVESPKSLPDILSPQLSHDMPSSPQLFHAVSPSQSLTDIKSTHSSQKVPIDIYSHGVSTDVLFNGKNTDNNEQDLFKLLSSAESSDYIIEPSDDQEQNVMIGVDSNSRVKSEDDLLTVEKLINSNDINYVGKNKEDLVSINCVIDKIFKSYIYLKVEKYLVPLYISKHQYLPSILFHINVRVWKGGTLKKMLDKRLRVMVKIFKDSIIIIMSSHNIPQKWSARFCDAMHKPIIGNQ</sequence>
<dbReference type="AlphaFoldDB" id="A0A6G0XZI5"/>
<evidence type="ECO:0000313" key="2">
    <source>
        <dbReference type="EMBL" id="KAF0746183.1"/>
    </source>
</evidence>
<feature type="region of interest" description="Disordered" evidence="1">
    <location>
        <begin position="34"/>
        <end position="63"/>
    </location>
</feature>
<comment type="caution">
    <text evidence="2">The sequence shown here is derived from an EMBL/GenBank/DDBJ whole genome shotgun (WGS) entry which is preliminary data.</text>
</comment>
<name>A0A6G0XZI5_APHCR</name>
<feature type="compositionally biased region" description="Low complexity" evidence="1">
    <location>
        <begin position="34"/>
        <end position="43"/>
    </location>
</feature>
<dbReference type="Proteomes" id="UP000478052">
    <property type="component" value="Unassembled WGS sequence"/>
</dbReference>
<evidence type="ECO:0000256" key="1">
    <source>
        <dbReference type="SAM" id="MobiDB-lite"/>
    </source>
</evidence>